<dbReference type="PROSITE" id="PS50983">
    <property type="entry name" value="FE_B12_PBP"/>
    <property type="match status" value="1"/>
</dbReference>
<name>A0A160IPQ3_9BACL</name>
<dbReference type="STRING" id="1221500.ABE65_016460"/>
<organism evidence="3 4">
    <name type="scientific">Fictibacillus phosphorivorans</name>
    <dbReference type="NCBI Taxonomy" id="1221500"/>
    <lineage>
        <taxon>Bacteria</taxon>
        <taxon>Bacillati</taxon>
        <taxon>Bacillota</taxon>
        <taxon>Bacilli</taxon>
        <taxon>Bacillales</taxon>
        <taxon>Fictibacillaceae</taxon>
        <taxon>Fictibacillus</taxon>
    </lineage>
</organism>
<feature type="domain" description="Fe/B12 periplasmic-binding" evidence="2">
    <location>
        <begin position="2"/>
        <end position="257"/>
    </location>
</feature>
<dbReference type="KEGG" id="fpn:ABE65_016460"/>
<dbReference type="CDD" id="cd01144">
    <property type="entry name" value="BtuF"/>
    <property type="match status" value="1"/>
</dbReference>
<dbReference type="Gene3D" id="3.40.50.1980">
    <property type="entry name" value="Nitrogenase molybdenum iron protein domain"/>
    <property type="match status" value="2"/>
</dbReference>
<comment type="similarity">
    <text evidence="1">Belongs to the bacterial solute-binding protein 8 family.</text>
</comment>
<dbReference type="Pfam" id="PF01497">
    <property type="entry name" value="Peripla_BP_2"/>
    <property type="match status" value="1"/>
</dbReference>
<dbReference type="RefSeq" id="WP_066397221.1">
    <property type="nucleotide sequence ID" value="NZ_CP015378.1"/>
</dbReference>
<dbReference type="EMBL" id="CP015378">
    <property type="protein sequence ID" value="ANC78304.1"/>
    <property type="molecule type" value="Genomic_DNA"/>
</dbReference>
<dbReference type="GO" id="GO:0071281">
    <property type="term" value="P:cellular response to iron ion"/>
    <property type="evidence" value="ECO:0007669"/>
    <property type="project" value="TreeGrafter"/>
</dbReference>
<dbReference type="SUPFAM" id="SSF53807">
    <property type="entry name" value="Helical backbone' metal receptor"/>
    <property type="match status" value="1"/>
</dbReference>
<dbReference type="PANTHER" id="PTHR30535">
    <property type="entry name" value="VITAMIN B12-BINDING PROTEIN"/>
    <property type="match status" value="1"/>
</dbReference>
<evidence type="ECO:0000313" key="3">
    <source>
        <dbReference type="EMBL" id="ANC78304.1"/>
    </source>
</evidence>
<keyword evidence="4" id="KW-1185">Reference proteome</keyword>
<reference evidence="3 4" key="1">
    <citation type="submission" date="2016-04" db="EMBL/GenBank/DDBJ databases">
        <title>Complete genome sequence of Fictibacillus phosphorivorans G25-29, a strain toxic to nematodes.</title>
        <authorList>
            <person name="Zheng Z."/>
        </authorList>
    </citation>
    <scope>NUCLEOTIDE SEQUENCE [LARGE SCALE GENOMIC DNA]</scope>
    <source>
        <strain evidence="3 4">G25-29</strain>
    </source>
</reference>
<evidence type="ECO:0000313" key="4">
    <source>
        <dbReference type="Proteomes" id="UP000076623"/>
    </source>
</evidence>
<evidence type="ECO:0000256" key="1">
    <source>
        <dbReference type="ARBA" id="ARBA00008814"/>
    </source>
</evidence>
<dbReference type="InterPro" id="IPR050902">
    <property type="entry name" value="ABC_Transporter_SBP"/>
</dbReference>
<dbReference type="AlphaFoldDB" id="A0A160IPQ3"/>
<dbReference type="PANTHER" id="PTHR30535:SF34">
    <property type="entry name" value="MOLYBDATE-BINDING PROTEIN MOLA"/>
    <property type="match status" value="1"/>
</dbReference>
<accession>A0A160IPQ3</accession>
<sequence>MRIISICPSNTELLHYLGLTSKLVGVDDFSDWPKSIEKLPRLGPDLSIDMDKVQSLAPDLVLASLSVPGMEKNIAELERRSIPHVIYNPQSLSDIQNDLLDLGKRTDSLAEATKVMEWMKNEISQYEKISNSIKKRKKVYFEWWPKPVFTPGKVNWLTEIAFLAGGENVFQDVELASVQTSWEDVVSRMPDIIGMVWVGVKTEKMKISHIHKREGWDHLETNLRTKIFKLEESLFCRPSPRLIIGMKRLAALIHPNHFPAFLPEEEESYIEKLQVTRT</sequence>
<dbReference type="InterPro" id="IPR002491">
    <property type="entry name" value="ABC_transptr_periplasmic_BD"/>
</dbReference>
<evidence type="ECO:0000259" key="2">
    <source>
        <dbReference type="PROSITE" id="PS50983"/>
    </source>
</evidence>
<gene>
    <name evidence="3" type="ORF">ABE65_016460</name>
</gene>
<protein>
    <submittedName>
        <fullName evidence="3">Cobalamin-binding protein</fullName>
    </submittedName>
</protein>
<proteinExistence type="inferred from homology"/>
<dbReference type="Proteomes" id="UP000076623">
    <property type="component" value="Chromosome"/>
</dbReference>